<dbReference type="InterPro" id="IPR000719">
    <property type="entry name" value="Prot_kinase_dom"/>
</dbReference>
<dbReference type="Pfam" id="PF07714">
    <property type="entry name" value="PK_Tyr_Ser-Thr"/>
    <property type="match status" value="1"/>
</dbReference>
<dbReference type="PRINTS" id="PR00109">
    <property type="entry name" value="TYRKINASE"/>
</dbReference>
<dbReference type="EMBL" id="QPFP01000004">
    <property type="protein sequence ID" value="TEB37673.1"/>
    <property type="molecule type" value="Genomic_DNA"/>
</dbReference>
<dbReference type="GO" id="GO:0004674">
    <property type="term" value="F:protein serine/threonine kinase activity"/>
    <property type="evidence" value="ECO:0007669"/>
    <property type="project" value="TreeGrafter"/>
</dbReference>
<dbReference type="PANTHER" id="PTHR44329:SF214">
    <property type="entry name" value="PROTEIN KINASE DOMAIN-CONTAINING PROTEIN"/>
    <property type="match status" value="1"/>
</dbReference>
<dbReference type="PROSITE" id="PS50011">
    <property type="entry name" value="PROTEIN_KINASE_DOM"/>
    <property type="match status" value="1"/>
</dbReference>
<organism evidence="2 3">
    <name type="scientific">Coprinellus micaceus</name>
    <name type="common">Glistening ink-cap mushroom</name>
    <name type="synonym">Coprinus micaceus</name>
    <dbReference type="NCBI Taxonomy" id="71717"/>
    <lineage>
        <taxon>Eukaryota</taxon>
        <taxon>Fungi</taxon>
        <taxon>Dikarya</taxon>
        <taxon>Basidiomycota</taxon>
        <taxon>Agaricomycotina</taxon>
        <taxon>Agaricomycetes</taxon>
        <taxon>Agaricomycetidae</taxon>
        <taxon>Agaricales</taxon>
        <taxon>Agaricineae</taxon>
        <taxon>Psathyrellaceae</taxon>
        <taxon>Coprinellus</taxon>
    </lineage>
</organism>
<dbReference type="InterPro" id="IPR001245">
    <property type="entry name" value="Ser-Thr/Tyr_kinase_cat_dom"/>
</dbReference>
<proteinExistence type="predicted"/>
<keyword evidence="2" id="KW-0808">Transferase</keyword>
<dbReference type="PROSITE" id="PS00108">
    <property type="entry name" value="PROTEIN_KINASE_ST"/>
    <property type="match status" value="1"/>
</dbReference>
<name>A0A4Y7TU26_COPMI</name>
<accession>A0A4Y7TU26</accession>
<dbReference type="PANTHER" id="PTHR44329">
    <property type="entry name" value="SERINE/THREONINE-PROTEIN KINASE TNNI3K-RELATED"/>
    <property type="match status" value="1"/>
</dbReference>
<dbReference type="InterPro" id="IPR051681">
    <property type="entry name" value="Ser/Thr_Kinases-Pseudokinases"/>
</dbReference>
<evidence type="ECO:0000313" key="3">
    <source>
        <dbReference type="Proteomes" id="UP000298030"/>
    </source>
</evidence>
<gene>
    <name evidence="2" type="ORF">FA13DRAFT_1786826</name>
</gene>
<evidence type="ECO:0000313" key="2">
    <source>
        <dbReference type="EMBL" id="TEB37673.1"/>
    </source>
</evidence>
<evidence type="ECO:0000259" key="1">
    <source>
        <dbReference type="PROSITE" id="PS50011"/>
    </source>
</evidence>
<keyword evidence="3" id="KW-1185">Reference proteome</keyword>
<dbReference type="AlphaFoldDB" id="A0A4Y7TU26"/>
<dbReference type="Gene3D" id="1.10.510.10">
    <property type="entry name" value="Transferase(Phosphotransferase) domain 1"/>
    <property type="match status" value="1"/>
</dbReference>
<dbReference type="InterPro" id="IPR008271">
    <property type="entry name" value="Ser/Thr_kinase_AS"/>
</dbReference>
<dbReference type="SMART" id="SM00220">
    <property type="entry name" value="S_TKc"/>
    <property type="match status" value="1"/>
</dbReference>
<sequence length="365" mass="40899">MNMSTLQRSSDGKHKMSIPRSIRAARVKSIPSIFRRFLNVPISVSSHKIPHLFNPAGLSNLTGRIETMGAVAFAFGGLADIWKGRFKDQPDTLGSMVAVKIIRTYTQDKRYVKDRNDRLVREAKVWSRLAHPNVTPFLGISFDVGQGQVGAPALICPYYSKGNLTKYLEDNTEANRFRLLAEAASALNYLHSLQPNGIIHGDMKASNILVNDDGHACLADFGLSRILEVRGFTTKSSGGTCRWMAYELVVPPEDEEDNDDYVPPLTRETDVWAFGMTILQVVLTGSVPYHNLIMDPAVIFAIIRRNLPERPPNLPNVVWRLLERCWDFSPTNRPSMRAVQFALEAYDKKRDLTVDELDAILQNAG</sequence>
<dbReference type="SUPFAM" id="SSF56112">
    <property type="entry name" value="Protein kinase-like (PK-like)"/>
    <property type="match status" value="1"/>
</dbReference>
<dbReference type="STRING" id="71717.A0A4Y7TU26"/>
<dbReference type="OrthoDB" id="346907at2759"/>
<comment type="caution">
    <text evidence="2">The sequence shown here is derived from an EMBL/GenBank/DDBJ whole genome shotgun (WGS) entry which is preliminary data.</text>
</comment>
<reference evidence="2 3" key="1">
    <citation type="journal article" date="2019" name="Nat. Ecol. Evol.">
        <title>Megaphylogeny resolves global patterns of mushroom evolution.</title>
        <authorList>
            <person name="Varga T."/>
            <person name="Krizsan K."/>
            <person name="Foldi C."/>
            <person name="Dima B."/>
            <person name="Sanchez-Garcia M."/>
            <person name="Sanchez-Ramirez S."/>
            <person name="Szollosi G.J."/>
            <person name="Szarkandi J.G."/>
            <person name="Papp V."/>
            <person name="Albert L."/>
            <person name="Andreopoulos W."/>
            <person name="Angelini C."/>
            <person name="Antonin V."/>
            <person name="Barry K.W."/>
            <person name="Bougher N.L."/>
            <person name="Buchanan P."/>
            <person name="Buyck B."/>
            <person name="Bense V."/>
            <person name="Catcheside P."/>
            <person name="Chovatia M."/>
            <person name="Cooper J."/>
            <person name="Damon W."/>
            <person name="Desjardin D."/>
            <person name="Finy P."/>
            <person name="Geml J."/>
            <person name="Haridas S."/>
            <person name="Hughes K."/>
            <person name="Justo A."/>
            <person name="Karasinski D."/>
            <person name="Kautmanova I."/>
            <person name="Kiss B."/>
            <person name="Kocsube S."/>
            <person name="Kotiranta H."/>
            <person name="LaButti K.M."/>
            <person name="Lechner B.E."/>
            <person name="Liimatainen K."/>
            <person name="Lipzen A."/>
            <person name="Lukacs Z."/>
            <person name="Mihaltcheva S."/>
            <person name="Morgado L.N."/>
            <person name="Niskanen T."/>
            <person name="Noordeloos M.E."/>
            <person name="Ohm R.A."/>
            <person name="Ortiz-Santana B."/>
            <person name="Ovrebo C."/>
            <person name="Racz N."/>
            <person name="Riley R."/>
            <person name="Savchenko A."/>
            <person name="Shiryaev A."/>
            <person name="Soop K."/>
            <person name="Spirin V."/>
            <person name="Szebenyi C."/>
            <person name="Tomsovsky M."/>
            <person name="Tulloss R.E."/>
            <person name="Uehling J."/>
            <person name="Grigoriev I.V."/>
            <person name="Vagvolgyi C."/>
            <person name="Papp T."/>
            <person name="Martin F.M."/>
            <person name="Miettinen O."/>
            <person name="Hibbett D.S."/>
            <person name="Nagy L.G."/>
        </authorList>
    </citation>
    <scope>NUCLEOTIDE SEQUENCE [LARGE SCALE GENOMIC DNA]</scope>
    <source>
        <strain evidence="2 3">FP101781</strain>
    </source>
</reference>
<feature type="domain" description="Protein kinase" evidence="1">
    <location>
        <begin position="67"/>
        <end position="343"/>
    </location>
</feature>
<dbReference type="InterPro" id="IPR011009">
    <property type="entry name" value="Kinase-like_dom_sf"/>
</dbReference>
<keyword evidence="2" id="KW-0418">Kinase</keyword>
<dbReference type="Proteomes" id="UP000298030">
    <property type="component" value="Unassembled WGS sequence"/>
</dbReference>
<protein>
    <submittedName>
        <fullName evidence="2">Kinase-like protein</fullName>
    </submittedName>
</protein>
<dbReference type="GO" id="GO:0005524">
    <property type="term" value="F:ATP binding"/>
    <property type="evidence" value="ECO:0007669"/>
    <property type="project" value="InterPro"/>
</dbReference>